<dbReference type="InterPro" id="IPR017896">
    <property type="entry name" value="4Fe4S_Fe-S-bd"/>
</dbReference>
<evidence type="ECO:0000256" key="3">
    <source>
        <dbReference type="ARBA" id="ARBA00023002"/>
    </source>
</evidence>
<keyword evidence="2" id="KW-0479">Metal-binding</keyword>
<dbReference type="PANTHER" id="PTHR43255">
    <property type="entry name" value="IRON-SULFUR-BINDING OXIDOREDUCTASE FADF-RELATED-RELATED"/>
    <property type="match status" value="1"/>
</dbReference>
<dbReference type="GO" id="GO:0016491">
    <property type="term" value="F:oxidoreductase activity"/>
    <property type="evidence" value="ECO:0007669"/>
    <property type="project" value="UniProtKB-KW"/>
</dbReference>
<name>A0A7Y0L3T8_9FIRM</name>
<sequence length="675" mass="74713">MILRTGLMAITVAMIVVSFALFLRRVLAIQSVMNRARPLKRTDQIGERIRSVVEHVVLHRRMFRITLSGVLHYFIFSGFVILLIDIVETVGEIFFPGFTVGRILAPLVDVWVILVAAGIILALYNRLILRPKRFEGSDEKDAYLILALIGAIIVGIVIHDSFFPFVAAKVLHVPDPVAGSHFLGYGLSHLWVAIGWTGPVAASIGYAVGYLLDMGVVLAFLAYLPYSKHFHIFAAVPNIFLRNLRPKGELVPEPIEDTMAIRTFRDLTWKDVSDLYTCTECGRCQAVCPAHAAGQPLSPKMVILKMRDALNERMAAGTLDDPDQPSLAGGVISKEELWACTTCGACQEACPVFIEHVPKIAGLRAALLEEGDIDPNAQKVLVAWDRQGNSFGQPARKRPAWAKNIDVPIKDARREPVEWLWFVGDFAALDPRVQRLTQRVAELLTHAGIDFGILYESEVNAGNEALRVGEYGLFESLAEKNLKALEKAQFQRVFTTDPHSLNALKNEYRKFGFDAEVKHYTEAFLEWIDSGKITVRQQVPIRVTYHDPCYLGRWNGITEAPRALLSRLGVQLVEMPRHGAQSFCCGAGGGRIWMDETGIQDRPANQRIREALALNDVPFFVVACPKDVSMFSASVTAMGVEDKMRVVDMADLLAVAVGLDTADDTLLPAVGNSLT</sequence>
<dbReference type="InterPro" id="IPR051460">
    <property type="entry name" value="HdrC_iron-sulfur_subunit"/>
</dbReference>
<dbReference type="AlphaFoldDB" id="A0A7Y0L3T8"/>
<dbReference type="SUPFAM" id="SSF103501">
    <property type="entry name" value="Respiratory nitrate reductase 1 gamma chain"/>
    <property type="match status" value="1"/>
</dbReference>
<dbReference type="GO" id="GO:0005886">
    <property type="term" value="C:plasma membrane"/>
    <property type="evidence" value="ECO:0007669"/>
    <property type="project" value="TreeGrafter"/>
</dbReference>
<reference evidence="8 9" key="1">
    <citation type="submission" date="2020-04" db="EMBL/GenBank/DDBJ databases">
        <authorList>
            <person name="Zhang R."/>
            <person name="Schippers A."/>
        </authorList>
    </citation>
    <scope>NUCLEOTIDE SEQUENCE [LARGE SCALE GENOMIC DNA]</scope>
    <source>
        <strain evidence="8 9">DSM 109850</strain>
    </source>
</reference>
<evidence type="ECO:0000313" key="9">
    <source>
        <dbReference type="Proteomes" id="UP000533476"/>
    </source>
</evidence>
<keyword evidence="5" id="KW-0411">Iron-sulfur</keyword>
<dbReference type="SUPFAM" id="SSF46548">
    <property type="entry name" value="alpha-helical ferredoxin"/>
    <property type="match status" value="1"/>
</dbReference>
<dbReference type="InterPro" id="IPR017900">
    <property type="entry name" value="4Fe4S_Fe_S_CS"/>
</dbReference>
<dbReference type="InterPro" id="IPR004017">
    <property type="entry name" value="Cys_rich_dom"/>
</dbReference>
<dbReference type="Proteomes" id="UP000533476">
    <property type="component" value="Unassembled WGS sequence"/>
</dbReference>
<dbReference type="PANTHER" id="PTHR43255:SF1">
    <property type="entry name" value="IRON-SULFUR-BINDING OXIDOREDUCTASE FADF-RELATED"/>
    <property type="match status" value="1"/>
</dbReference>
<dbReference type="Pfam" id="PF13187">
    <property type="entry name" value="Fer4_9"/>
    <property type="match status" value="1"/>
</dbReference>
<feature type="domain" description="4Fe-4S ferredoxin-type" evidence="7">
    <location>
        <begin position="330"/>
        <end position="359"/>
    </location>
</feature>
<feature type="transmembrane region" description="Helical" evidence="6">
    <location>
        <begin position="182"/>
        <end position="201"/>
    </location>
</feature>
<keyword evidence="4" id="KW-0408">Iron</keyword>
<accession>A0A7Y0L3T8</accession>
<keyword evidence="3" id="KW-0560">Oxidoreductase</keyword>
<dbReference type="RefSeq" id="WP_169097727.1">
    <property type="nucleotide sequence ID" value="NZ_JABBVZ010000014.1"/>
</dbReference>
<evidence type="ECO:0000256" key="1">
    <source>
        <dbReference type="ARBA" id="ARBA00022485"/>
    </source>
</evidence>
<dbReference type="InterPro" id="IPR036197">
    <property type="entry name" value="NarG-like_sf"/>
</dbReference>
<feature type="transmembrane region" description="Helical" evidence="6">
    <location>
        <begin position="6"/>
        <end position="27"/>
    </location>
</feature>
<dbReference type="InterPro" id="IPR009051">
    <property type="entry name" value="Helical_ferredxn"/>
</dbReference>
<dbReference type="Gene3D" id="1.10.1060.10">
    <property type="entry name" value="Alpha-helical ferredoxin"/>
    <property type="match status" value="1"/>
</dbReference>
<feature type="domain" description="4Fe-4S ferredoxin-type" evidence="7">
    <location>
        <begin position="269"/>
        <end position="298"/>
    </location>
</feature>
<dbReference type="PROSITE" id="PS00198">
    <property type="entry name" value="4FE4S_FER_1"/>
    <property type="match status" value="2"/>
</dbReference>
<evidence type="ECO:0000313" key="8">
    <source>
        <dbReference type="EMBL" id="NMP21900.1"/>
    </source>
</evidence>
<keyword evidence="6" id="KW-1133">Transmembrane helix</keyword>
<protein>
    <submittedName>
        <fullName evidence="8">(Fe-S)-binding protein</fullName>
    </submittedName>
</protein>
<evidence type="ECO:0000256" key="5">
    <source>
        <dbReference type="ARBA" id="ARBA00023014"/>
    </source>
</evidence>
<dbReference type="Pfam" id="PF02754">
    <property type="entry name" value="CCG"/>
    <property type="match status" value="2"/>
</dbReference>
<evidence type="ECO:0000256" key="2">
    <source>
        <dbReference type="ARBA" id="ARBA00022723"/>
    </source>
</evidence>
<dbReference type="EMBL" id="JABBVZ010000014">
    <property type="protein sequence ID" value="NMP21900.1"/>
    <property type="molecule type" value="Genomic_DNA"/>
</dbReference>
<proteinExistence type="predicted"/>
<gene>
    <name evidence="8" type="ORF">HIJ39_05980</name>
</gene>
<comment type="caution">
    <text evidence="8">The sequence shown here is derived from an EMBL/GenBank/DDBJ whole genome shotgun (WGS) entry which is preliminary data.</text>
</comment>
<evidence type="ECO:0000256" key="6">
    <source>
        <dbReference type="SAM" id="Phobius"/>
    </source>
</evidence>
<feature type="transmembrane region" description="Helical" evidence="6">
    <location>
        <begin position="103"/>
        <end position="123"/>
    </location>
</feature>
<dbReference type="Gene3D" id="1.20.950.20">
    <property type="entry name" value="Transmembrane di-heme cytochromes, Chain C"/>
    <property type="match status" value="1"/>
</dbReference>
<evidence type="ECO:0000256" key="4">
    <source>
        <dbReference type="ARBA" id="ARBA00023004"/>
    </source>
</evidence>
<feature type="transmembrane region" description="Helical" evidence="6">
    <location>
        <begin position="70"/>
        <end position="91"/>
    </location>
</feature>
<feature type="transmembrane region" description="Helical" evidence="6">
    <location>
        <begin position="143"/>
        <end position="162"/>
    </location>
</feature>
<dbReference type="GO" id="GO:0051539">
    <property type="term" value="F:4 iron, 4 sulfur cluster binding"/>
    <property type="evidence" value="ECO:0007669"/>
    <property type="project" value="UniProtKB-KW"/>
</dbReference>
<keyword evidence="6" id="KW-0472">Membrane</keyword>
<organism evidence="8 9">
    <name type="scientific">Sulfobacillus harzensis</name>
    <dbReference type="NCBI Taxonomy" id="2729629"/>
    <lineage>
        <taxon>Bacteria</taxon>
        <taxon>Bacillati</taxon>
        <taxon>Bacillota</taxon>
        <taxon>Clostridia</taxon>
        <taxon>Eubacteriales</taxon>
        <taxon>Clostridiales Family XVII. Incertae Sedis</taxon>
        <taxon>Sulfobacillus</taxon>
    </lineage>
</organism>
<evidence type="ECO:0000259" key="7">
    <source>
        <dbReference type="PROSITE" id="PS51379"/>
    </source>
</evidence>
<dbReference type="GO" id="GO:0046872">
    <property type="term" value="F:metal ion binding"/>
    <property type="evidence" value="ECO:0007669"/>
    <property type="project" value="UniProtKB-KW"/>
</dbReference>
<keyword evidence="6" id="KW-0812">Transmembrane</keyword>
<dbReference type="PROSITE" id="PS51379">
    <property type="entry name" value="4FE4S_FER_2"/>
    <property type="match status" value="2"/>
</dbReference>
<keyword evidence="1" id="KW-0004">4Fe-4S</keyword>
<keyword evidence="9" id="KW-1185">Reference proteome</keyword>